<dbReference type="EMBL" id="JARBHB010000009">
    <property type="protein sequence ID" value="KAJ8875351.1"/>
    <property type="molecule type" value="Genomic_DNA"/>
</dbReference>
<keyword evidence="2" id="KW-1185">Reference proteome</keyword>
<gene>
    <name evidence="1" type="ORF">PR048_023246</name>
</gene>
<name>A0ABQ9GTJ3_9NEOP</name>
<organism evidence="1 2">
    <name type="scientific">Dryococelus australis</name>
    <dbReference type="NCBI Taxonomy" id="614101"/>
    <lineage>
        <taxon>Eukaryota</taxon>
        <taxon>Metazoa</taxon>
        <taxon>Ecdysozoa</taxon>
        <taxon>Arthropoda</taxon>
        <taxon>Hexapoda</taxon>
        <taxon>Insecta</taxon>
        <taxon>Pterygota</taxon>
        <taxon>Neoptera</taxon>
        <taxon>Polyneoptera</taxon>
        <taxon>Phasmatodea</taxon>
        <taxon>Verophasmatodea</taxon>
        <taxon>Anareolatae</taxon>
        <taxon>Phasmatidae</taxon>
        <taxon>Eurycanthinae</taxon>
        <taxon>Dryococelus</taxon>
    </lineage>
</organism>
<reference evidence="1 2" key="1">
    <citation type="submission" date="2023-02" db="EMBL/GenBank/DDBJ databases">
        <title>LHISI_Scaffold_Assembly.</title>
        <authorList>
            <person name="Stuart O.P."/>
            <person name="Cleave R."/>
            <person name="Magrath M.J.L."/>
            <person name="Mikheyev A.S."/>
        </authorList>
    </citation>
    <scope>NUCLEOTIDE SEQUENCE [LARGE SCALE GENOMIC DNA]</scope>
    <source>
        <strain evidence="1">Daus_M_001</strain>
        <tissue evidence="1">Leg muscle</tissue>
    </source>
</reference>
<sequence length="621" mass="67254">MGKCVSNIAYGRDGVVVRLLASHLGELNSILGGVVPGIFAVENRARLFCWSLDFLVISRFPPPMNSVLLHTQLTSPSFGSQGLDVNSRPNLSPLDSNIASLQLLLCLLTARVSSVCPPWCGYRWQPLLCIVNASVSPVSQRWCGYQYCPFGIIEEITVALYILAAAQEYATQVYLTLLSELIQTNRQLLAQCNTGRSVFPHRAIAMRMAQRGMCPAIVYCLRETASDIMNKVGTFQLDCNSRARAPNSGAAVAQWLEHPNKGAAAGHGLEHPIVRLQGAQWVENRNSLGREYNITAAVAQWLENPIVGLQLRCVEGGREGERERERERERAVHVYLVQKLQSPTEDGDDCVDEVTSLQSSLHPLPPDSRVRPQAAISIVVEQEVRVVTADELSGAGNVNCEANCGAGNDKCGADFGVVLGCGADFGADCGADCGAGEPMKQQRYWLMKEMRTQISRGELYPSPPGKHRGGHVLAILSSAPCKPCPAAYQAVERTPLVTSLTGKEGWFHHHGRSDGRAGPLTTAKGPCRVKQEAMCGISGNEKFIHNTPLTREVLVVTGGRATRALDFGTVDRFTGLTHSDESKLRCTRGGSWLSRQTVFASGKTHALVRGVSGWWGGGAGT</sequence>
<evidence type="ECO:0000313" key="1">
    <source>
        <dbReference type="EMBL" id="KAJ8875351.1"/>
    </source>
</evidence>
<evidence type="ECO:0000313" key="2">
    <source>
        <dbReference type="Proteomes" id="UP001159363"/>
    </source>
</evidence>
<protein>
    <submittedName>
        <fullName evidence="1">Uncharacterized protein</fullName>
    </submittedName>
</protein>
<accession>A0ABQ9GTJ3</accession>
<comment type="caution">
    <text evidence="1">The sequence shown here is derived from an EMBL/GenBank/DDBJ whole genome shotgun (WGS) entry which is preliminary data.</text>
</comment>
<proteinExistence type="predicted"/>
<dbReference type="Proteomes" id="UP001159363">
    <property type="component" value="Chromosome 8"/>
</dbReference>